<dbReference type="STRING" id="414004.CENSYa_0630"/>
<name>A0RV96_CENSY</name>
<sequence length="96" mass="10302">MKIITVGSRQFVTSFRLAGVQGVITTPDKALGEIKRLSDDPEVGLVLVSDDISEPINDQLTALRAEKSTLVFALPSAGATKTDVDYRAMLKKILGV</sequence>
<dbReference type="InterPro" id="IPR036906">
    <property type="entry name" value="ATPase_V1_fsu_sf"/>
</dbReference>
<dbReference type="PATRIC" id="fig|414004.10.peg.577"/>
<dbReference type="GO" id="GO:0046961">
    <property type="term" value="F:proton-transporting ATPase activity, rotational mechanism"/>
    <property type="evidence" value="ECO:0007669"/>
    <property type="project" value="InterPro"/>
</dbReference>
<keyword evidence="2" id="KW-0813">Transport</keyword>
<evidence type="ECO:0000256" key="2">
    <source>
        <dbReference type="ARBA" id="ARBA00022448"/>
    </source>
</evidence>
<gene>
    <name evidence="4" type="ordered locus">CENSYa_0630</name>
</gene>
<dbReference type="Gene3D" id="3.40.50.10580">
    <property type="entry name" value="ATPase, V1 complex, subunit F"/>
    <property type="match status" value="1"/>
</dbReference>
<comment type="similarity">
    <text evidence="1">Belongs to the V-ATPase F subunit family.</text>
</comment>
<dbReference type="KEGG" id="csy:CENSYa_0630"/>
<proteinExistence type="inferred from homology"/>
<evidence type="ECO:0000313" key="5">
    <source>
        <dbReference type="Proteomes" id="UP000000758"/>
    </source>
</evidence>
<keyword evidence="3" id="KW-0406">Ion transport</keyword>
<protein>
    <recommendedName>
        <fullName evidence="6">ATPase</fullName>
    </recommendedName>
</protein>
<dbReference type="EMBL" id="DP000238">
    <property type="protein sequence ID" value="ABK77263.1"/>
    <property type="molecule type" value="Genomic_DNA"/>
</dbReference>
<dbReference type="SUPFAM" id="SSF159468">
    <property type="entry name" value="AtpF-like"/>
    <property type="match status" value="1"/>
</dbReference>
<accession>A0RV96</accession>
<dbReference type="Pfam" id="PF01990">
    <property type="entry name" value="ATP-synt_F"/>
    <property type="match status" value="1"/>
</dbReference>
<dbReference type="Proteomes" id="UP000000758">
    <property type="component" value="Chromosome"/>
</dbReference>
<dbReference type="EnsemblBacteria" id="ABK77263">
    <property type="protein sequence ID" value="ABK77263"/>
    <property type="gene ID" value="CENSYa_0630"/>
</dbReference>
<dbReference type="HOGENOM" id="CLU_135754_3_0_2"/>
<dbReference type="InterPro" id="IPR008218">
    <property type="entry name" value="ATPase_V1-cplx_f_g_su"/>
</dbReference>
<dbReference type="AlphaFoldDB" id="A0RV96"/>
<evidence type="ECO:0000256" key="3">
    <source>
        <dbReference type="ARBA" id="ARBA00023065"/>
    </source>
</evidence>
<evidence type="ECO:0000256" key="1">
    <source>
        <dbReference type="ARBA" id="ARBA00010148"/>
    </source>
</evidence>
<evidence type="ECO:0008006" key="6">
    <source>
        <dbReference type="Google" id="ProtNLM"/>
    </source>
</evidence>
<evidence type="ECO:0000313" key="4">
    <source>
        <dbReference type="EMBL" id="ABK77263.1"/>
    </source>
</evidence>
<keyword evidence="5" id="KW-1185">Reference proteome</keyword>
<organism evidence="4 5">
    <name type="scientific">Cenarchaeum symbiosum (strain A)</name>
    <dbReference type="NCBI Taxonomy" id="414004"/>
    <lineage>
        <taxon>Archaea</taxon>
        <taxon>Nitrososphaerota</taxon>
        <taxon>Candidatus Cenarchaeales</taxon>
        <taxon>Candidatus Cenarchaeaceae</taxon>
        <taxon>Candidatus Cenarchaeum</taxon>
    </lineage>
</organism>
<reference evidence="4 5" key="1">
    <citation type="journal article" date="2006" name="Proc. Natl. Acad. Sci. U.S.A.">
        <title>Genomic analysis of the uncultivated marine crenarchaeote Cenarchaeum symbiosum.</title>
        <authorList>
            <person name="Hallam S.J."/>
            <person name="Konstantinidis K.T."/>
            <person name="Putnam N."/>
            <person name="Schleper C."/>
            <person name="Watanabe Y."/>
            <person name="Sugahara J."/>
            <person name="Preston C."/>
            <person name="de la Torre J."/>
            <person name="Richardson P.M."/>
            <person name="DeLong E.F."/>
        </authorList>
    </citation>
    <scope>NUCLEOTIDE SEQUENCE [LARGE SCALE GENOMIC DNA]</scope>
    <source>
        <strain evidence="5">A</strain>
    </source>
</reference>